<name>A0A1X7VN58_AMPQE</name>
<dbReference type="CDD" id="cd02440">
    <property type="entry name" value="AdoMet_MTases"/>
    <property type="match status" value="1"/>
</dbReference>
<dbReference type="InterPro" id="IPR029063">
    <property type="entry name" value="SAM-dependent_MTases_sf"/>
</dbReference>
<evidence type="ECO:0000313" key="3">
    <source>
        <dbReference type="Proteomes" id="UP000007879"/>
    </source>
</evidence>
<accession>A0A1X7VN58</accession>
<proteinExistence type="predicted"/>
<reference evidence="2" key="2">
    <citation type="submission" date="2017-05" db="UniProtKB">
        <authorList>
            <consortium name="EnsemblMetazoa"/>
        </authorList>
    </citation>
    <scope>IDENTIFICATION</scope>
</reference>
<reference evidence="3" key="1">
    <citation type="journal article" date="2010" name="Nature">
        <title>The Amphimedon queenslandica genome and the evolution of animal complexity.</title>
        <authorList>
            <person name="Srivastava M."/>
            <person name="Simakov O."/>
            <person name="Chapman J."/>
            <person name="Fahey B."/>
            <person name="Gauthier M.E."/>
            <person name="Mitros T."/>
            <person name="Richards G.S."/>
            <person name="Conaco C."/>
            <person name="Dacre M."/>
            <person name="Hellsten U."/>
            <person name="Larroux C."/>
            <person name="Putnam N.H."/>
            <person name="Stanke M."/>
            <person name="Adamska M."/>
            <person name="Darling A."/>
            <person name="Degnan S.M."/>
            <person name="Oakley T.H."/>
            <person name="Plachetzki D.C."/>
            <person name="Zhai Y."/>
            <person name="Adamski M."/>
            <person name="Calcino A."/>
            <person name="Cummins S.F."/>
            <person name="Goodstein D.M."/>
            <person name="Harris C."/>
            <person name="Jackson D.J."/>
            <person name="Leys S.P."/>
            <person name="Shu S."/>
            <person name="Woodcroft B.J."/>
            <person name="Vervoort M."/>
            <person name="Kosik K.S."/>
            <person name="Manning G."/>
            <person name="Degnan B.M."/>
            <person name="Rokhsar D.S."/>
        </authorList>
    </citation>
    <scope>NUCLEOTIDE SEQUENCE [LARGE SCALE GENOMIC DNA]</scope>
</reference>
<dbReference type="Gene3D" id="3.40.50.150">
    <property type="entry name" value="Vaccinia Virus protein VP39"/>
    <property type="match status" value="1"/>
</dbReference>
<feature type="domain" description="Methyltransferase type 11" evidence="1">
    <location>
        <begin position="67"/>
        <end position="162"/>
    </location>
</feature>
<protein>
    <recommendedName>
        <fullName evidence="1">Methyltransferase type 11 domain-containing protein</fullName>
    </recommendedName>
</protein>
<dbReference type="EnsemblMetazoa" id="XM_011411441.2">
    <property type="protein sequence ID" value="XP_011409743.1"/>
    <property type="gene ID" value="LOC105316505"/>
</dbReference>
<dbReference type="InterPro" id="IPR013216">
    <property type="entry name" value="Methyltransf_11"/>
</dbReference>
<keyword evidence="3" id="KW-1185">Reference proteome</keyword>
<dbReference type="eggNOG" id="KOG1541">
    <property type="taxonomic scope" value="Eukaryota"/>
</dbReference>
<dbReference type="Proteomes" id="UP000007879">
    <property type="component" value="Unassembled WGS sequence"/>
</dbReference>
<dbReference type="KEGG" id="aqu:105316505"/>
<dbReference type="Pfam" id="PF08241">
    <property type="entry name" value="Methyltransf_11"/>
    <property type="match status" value="1"/>
</dbReference>
<dbReference type="AlphaFoldDB" id="A0A1X7VN58"/>
<sequence>MALVEEAMELVRAVRKDGGPDSYNKWASKYDELIGTKLNYIGFNSVLSKWSQYCSQDIPEGRRPRILDAGCGTGLLGQQVNTVVSLDNVELYGGDYSPGMLEEAKQKGIYQDLKVIDLKAELPYEEGFFDSIVSSGVFSKSHCGPSCLPNLIRVLKKGGYFITTVKKDLYTLTEKEWEKVIDECNCKLIEMPDMPYHNESSALVFVIKKN</sequence>
<dbReference type="GO" id="GO:0008757">
    <property type="term" value="F:S-adenosylmethionine-dependent methyltransferase activity"/>
    <property type="evidence" value="ECO:0007669"/>
    <property type="project" value="InterPro"/>
</dbReference>
<dbReference type="OMA" id="IDECNCK"/>
<dbReference type="InParanoid" id="A0A1X7VN58"/>
<evidence type="ECO:0000259" key="1">
    <source>
        <dbReference type="Pfam" id="PF08241"/>
    </source>
</evidence>
<evidence type="ECO:0000313" key="2">
    <source>
        <dbReference type="EnsemblMetazoa" id="Aqu2.1.41270_001"/>
    </source>
</evidence>
<dbReference type="PANTHER" id="PTHR43591:SF101">
    <property type="entry name" value="METHYLTRANSFERASE-LIKE PROTEIN 27"/>
    <property type="match status" value="1"/>
</dbReference>
<dbReference type="STRING" id="400682.A0A1X7VN58"/>
<dbReference type="SUPFAM" id="SSF53335">
    <property type="entry name" value="S-adenosyl-L-methionine-dependent methyltransferases"/>
    <property type="match status" value="1"/>
</dbReference>
<dbReference type="OrthoDB" id="2019266at2759"/>
<dbReference type="EnsemblMetazoa" id="Aqu2.1.41270_001">
    <property type="protein sequence ID" value="Aqu2.1.41270_001"/>
    <property type="gene ID" value="Aqu2.1.41270"/>
</dbReference>
<gene>
    <name evidence="2" type="primary">105316505</name>
</gene>
<dbReference type="PANTHER" id="PTHR43591">
    <property type="entry name" value="METHYLTRANSFERASE"/>
    <property type="match status" value="1"/>
</dbReference>
<organism evidence="2">
    <name type="scientific">Amphimedon queenslandica</name>
    <name type="common">Sponge</name>
    <dbReference type="NCBI Taxonomy" id="400682"/>
    <lineage>
        <taxon>Eukaryota</taxon>
        <taxon>Metazoa</taxon>
        <taxon>Porifera</taxon>
        <taxon>Demospongiae</taxon>
        <taxon>Heteroscleromorpha</taxon>
        <taxon>Haplosclerida</taxon>
        <taxon>Niphatidae</taxon>
        <taxon>Amphimedon</taxon>
    </lineage>
</organism>